<name>A0A2R6PXN5_ACTCC</name>
<protein>
    <submittedName>
        <fullName evidence="2">Mucin-17 like</fullName>
    </submittedName>
</protein>
<organism evidence="2 3">
    <name type="scientific">Actinidia chinensis var. chinensis</name>
    <name type="common">Chinese soft-hair kiwi</name>
    <dbReference type="NCBI Taxonomy" id="1590841"/>
    <lineage>
        <taxon>Eukaryota</taxon>
        <taxon>Viridiplantae</taxon>
        <taxon>Streptophyta</taxon>
        <taxon>Embryophyta</taxon>
        <taxon>Tracheophyta</taxon>
        <taxon>Spermatophyta</taxon>
        <taxon>Magnoliopsida</taxon>
        <taxon>eudicotyledons</taxon>
        <taxon>Gunneridae</taxon>
        <taxon>Pentapetalae</taxon>
        <taxon>asterids</taxon>
        <taxon>Ericales</taxon>
        <taxon>Actinidiaceae</taxon>
        <taxon>Actinidia</taxon>
    </lineage>
</organism>
<evidence type="ECO:0000313" key="3">
    <source>
        <dbReference type="Proteomes" id="UP000241394"/>
    </source>
</evidence>
<evidence type="ECO:0000313" key="2">
    <source>
        <dbReference type="EMBL" id="PSR98509.1"/>
    </source>
</evidence>
<feature type="region of interest" description="Disordered" evidence="1">
    <location>
        <begin position="1"/>
        <end position="31"/>
    </location>
</feature>
<dbReference type="FunCoup" id="A0A2R6PXN5">
    <property type="interactions" value="80"/>
</dbReference>
<dbReference type="OrthoDB" id="672067at2759"/>
<reference evidence="2 3" key="1">
    <citation type="submission" date="2017-07" db="EMBL/GenBank/DDBJ databases">
        <title>An improved, manually edited Actinidia chinensis var. chinensis (kiwifruit) genome highlights the challenges associated with draft genomes and gene prediction in plants.</title>
        <authorList>
            <person name="Pilkington S."/>
            <person name="Crowhurst R."/>
            <person name="Hilario E."/>
            <person name="Nardozza S."/>
            <person name="Fraser L."/>
            <person name="Peng Y."/>
            <person name="Gunaseelan K."/>
            <person name="Simpson R."/>
            <person name="Tahir J."/>
            <person name="Deroles S."/>
            <person name="Templeton K."/>
            <person name="Luo Z."/>
            <person name="Davy M."/>
            <person name="Cheng C."/>
            <person name="Mcneilage M."/>
            <person name="Scaglione D."/>
            <person name="Liu Y."/>
            <person name="Zhang Q."/>
            <person name="Datson P."/>
            <person name="De Silva N."/>
            <person name="Gardiner S."/>
            <person name="Bassett H."/>
            <person name="Chagne D."/>
            <person name="Mccallum J."/>
            <person name="Dzierzon H."/>
            <person name="Deng C."/>
            <person name="Wang Y.-Y."/>
            <person name="Barron N."/>
            <person name="Manako K."/>
            <person name="Bowen J."/>
            <person name="Foster T."/>
            <person name="Erridge Z."/>
            <person name="Tiffin H."/>
            <person name="Waite C."/>
            <person name="Davies K."/>
            <person name="Grierson E."/>
            <person name="Laing W."/>
            <person name="Kirk R."/>
            <person name="Chen X."/>
            <person name="Wood M."/>
            <person name="Montefiori M."/>
            <person name="Brummell D."/>
            <person name="Schwinn K."/>
            <person name="Catanach A."/>
            <person name="Fullerton C."/>
            <person name="Li D."/>
            <person name="Meiyalaghan S."/>
            <person name="Nieuwenhuizen N."/>
            <person name="Read N."/>
            <person name="Prakash R."/>
            <person name="Hunter D."/>
            <person name="Zhang H."/>
            <person name="Mckenzie M."/>
            <person name="Knabel M."/>
            <person name="Harris A."/>
            <person name="Allan A."/>
            <person name="Chen A."/>
            <person name="Janssen B."/>
            <person name="Plunkett B."/>
            <person name="Dwamena C."/>
            <person name="Voogd C."/>
            <person name="Leif D."/>
            <person name="Lafferty D."/>
            <person name="Souleyre E."/>
            <person name="Varkonyi-Gasic E."/>
            <person name="Gambi F."/>
            <person name="Hanley J."/>
            <person name="Yao J.-L."/>
            <person name="Cheung J."/>
            <person name="David K."/>
            <person name="Warren B."/>
            <person name="Marsh K."/>
            <person name="Snowden K."/>
            <person name="Lin-Wang K."/>
            <person name="Brian L."/>
            <person name="Martinez-Sanchez M."/>
            <person name="Wang M."/>
            <person name="Ileperuma N."/>
            <person name="Macnee N."/>
            <person name="Campin R."/>
            <person name="Mcatee P."/>
            <person name="Drummond R."/>
            <person name="Espley R."/>
            <person name="Ireland H."/>
            <person name="Wu R."/>
            <person name="Atkinson R."/>
            <person name="Karunairetnam S."/>
            <person name="Bulley S."/>
            <person name="Chunkath S."/>
            <person name="Hanley Z."/>
            <person name="Storey R."/>
            <person name="Thrimawithana A."/>
            <person name="Thomson S."/>
            <person name="David C."/>
            <person name="Testolin R."/>
        </authorList>
    </citation>
    <scope>NUCLEOTIDE SEQUENCE [LARGE SCALE GENOMIC DNA]</scope>
    <source>
        <strain evidence="3">cv. Red5</strain>
        <tissue evidence="2">Young leaf</tissue>
    </source>
</reference>
<sequence>MKPPLKTTTMSHKNLNESETNLTESTPPSGGVEEALLKIPSSPSLVKEITSMPTSGTTEAAASLNGRERLKRHRVEVAGGVWIPDMWGQEELLKDWIDCTAFDASLVKSNIMSARAALVQEGRLRASSSGLRIENRC</sequence>
<dbReference type="InParanoid" id="A0A2R6PXN5"/>
<reference evidence="3" key="2">
    <citation type="journal article" date="2018" name="BMC Genomics">
        <title>A manually annotated Actinidia chinensis var. chinensis (kiwifruit) genome highlights the challenges associated with draft genomes and gene prediction in plants.</title>
        <authorList>
            <person name="Pilkington S.M."/>
            <person name="Crowhurst R."/>
            <person name="Hilario E."/>
            <person name="Nardozza S."/>
            <person name="Fraser L."/>
            <person name="Peng Y."/>
            <person name="Gunaseelan K."/>
            <person name="Simpson R."/>
            <person name="Tahir J."/>
            <person name="Deroles S.C."/>
            <person name="Templeton K."/>
            <person name="Luo Z."/>
            <person name="Davy M."/>
            <person name="Cheng C."/>
            <person name="McNeilage M."/>
            <person name="Scaglione D."/>
            <person name="Liu Y."/>
            <person name="Zhang Q."/>
            <person name="Datson P."/>
            <person name="De Silva N."/>
            <person name="Gardiner S.E."/>
            <person name="Bassett H."/>
            <person name="Chagne D."/>
            <person name="McCallum J."/>
            <person name="Dzierzon H."/>
            <person name="Deng C."/>
            <person name="Wang Y.Y."/>
            <person name="Barron L."/>
            <person name="Manako K."/>
            <person name="Bowen J."/>
            <person name="Foster T.M."/>
            <person name="Erridge Z.A."/>
            <person name="Tiffin H."/>
            <person name="Waite C.N."/>
            <person name="Davies K.M."/>
            <person name="Grierson E.P."/>
            <person name="Laing W.A."/>
            <person name="Kirk R."/>
            <person name="Chen X."/>
            <person name="Wood M."/>
            <person name="Montefiori M."/>
            <person name="Brummell D.A."/>
            <person name="Schwinn K.E."/>
            <person name="Catanach A."/>
            <person name="Fullerton C."/>
            <person name="Li D."/>
            <person name="Meiyalaghan S."/>
            <person name="Nieuwenhuizen N."/>
            <person name="Read N."/>
            <person name="Prakash R."/>
            <person name="Hunter D."/>
            <person name="Zhang H."/>
            <person name="McKenzie M."/>
            <person name="Knabel M."/>
            <person name="Harris A."/>
            <person name="Allan A.C."/>
            <person name="Gleave A."/>
            <person name="Chen A."/>
            <person name="Janssen B.J."/>
            <person name="Plunkett B."/>
            <person name="Ampomah-Dwamena C."/>
            <person name="Voogd C."/>
            <person name="Leif D."/>
            <person name="Lafferty D."/>
            <person name="Souleyre E.J.F."/>
            <person name="Varkonyi-Gasic E."/>
            <person name="Gambi F."/>
            <person name="Hanley J."/>
            <person name="Yao J.L."/>
            <person name="Cheung J."/>
            <person name="David K.M."/>
            <person name="Warren B."/>
            <person name="Marsh K."/>
            <person name="Snowden K.C."/>
            <person name="Lin-Wang K."/>
            <person name="Brian L."/>
            <person name="Martinez-Sanchez M."/>
            <person name="Wang M."/>
            <person name="Ileperuma N."/>
            <person name="Macnee N."/>
            <person name="Campin R."/>
            <person name="McAtee P."/>
            <person name="Drummond R.S.M."/>
            <person name="Espley R.V."/>
            <person name="Ireland H.S."/>
            <person name="Wu R."/>
            <person name="Atkinson R.G."/>
            <person name="Karunairetnam S."/>
            <person name="Bulley S."/>
            <person name="Chunkath S."/>
            <person name="Hanley Z."/>
            <person name="Storey R."/>
            <person name="Thrimawithana A.H."/>
            <person name="Thomson S."/>
            <person name="David C."/>
            <person name="Testolin R."/>
            <person name="Huang H."/>
            <person name="Hellens R.P."/>
            <person name="Schaffer R.J."/>
        </authorList>
    </citation>
    <scope>NUCLEOTIDE SEQUENCE [LARGE SCALE GENOMIC DNA]</scope>
    <source>
        <strain evidence="3">cv. Red5</strain>
    </source>
</reference>
<dbReference type="STRING" id="1590841.A0A2R6PXN5"/>
<dbReference type="EMBL" id="NKQK01000022">
    <property type="protein sequence ID" value="PSR98509.1"/>
    <property type="molecule type" value="Genomic_DNA"/>
</dbReference>
<feature type="compositionally biased region" description="Polar residues" evidence="1">
    <location>
        <begin position="1"/>
        <end position="28"/>
    </location>
</feature>
<dbReference type="AlphaFoldDB" id="A0A2R6PXN5"/>
<dbReference type="InterPro" id="IPR040374">
    <property type="entry name" value="BIC"/>
</dbReference>
<proteinExistence type="predicted"/>
<dbReference type="GO" id="GO:0009785">
    <property type="term" value="P:blue light signaling pathway"/>
    <property type="evidence" value="ECO:0007669"/>
    <property type="project" value="InterPro"/>
</dbReference>
<dbReference type="PANTHER" id="PTHR34207">
    <property type="entry name" value="PROTEIN BIC1"/>
    <property type="match status" value="1"/>
</dbReference>
<dbReference type="PANTHER" id="PTHR34207:SF2">
    <property type="entry name" value="PROTEIN BIC1"/>
    <property type="match status" value="1"/>
</dbReference>
<comment type="caution">
    <text evidence="2">The sequence shown here is derived from an EMBL/GenBank/DDBJ whole genome shotgun (WGS) entry which is preliminary data.</text>
</comment>
<dbReference type="Proteomes" id="UP000241394">
    <property type="component" value="Chromosome LG22"/>
</dbReference>
<dbReference type="CDD" id="cd22645">
    <property type="entry name" value="BIC1_CID"/>
    <property type="match status" value="1"/>
</dbReference>
<keyword evidence="3" id="KW-1185">Reference proteome</keyword>
<gene>
    <name evidence="2" type="ORF">CEY00_Acc16933</name>
</gene>
<accession>A0A2R6PXN5</accession>
<evidence type="ECO:0000256" key="1">
    <source>
        <dbReference type="SAM" id="MobiDB-lite"/>
    </source>
</evidence>
<dbReference type="Gramene" id="PSR98509">
    <property type="protein sequence ID" value="PSR98509"/>
    <property type="gene ID" value="CEY00_Acc16933"/>
</dbReference>